<protein>
    <submittedName>
        <fullName evidence="1">Uncharacterized protein</fullName>
    </submittedName>
</protein>
<dbReference type="Proteomes" id="UP000033415">
    <property type="component" value="Unassembled WGS sequence"/>
</dbReference>
<organism evidence="1 2">
    <name type="scientific">Streptococcus mitis</name>
    <dbReference type="NCBI Taxonomy" id="28037"/>
    <lineage>
        <taxon>Bacteria</taxon>
        <taxon>Bacillati</taxon>
        <taxon>Bacillota</taxon>
        <taxon>Bacilli</taxon>
        <taxon>Lactobacillales</taxon>
        <taxon>Streptococcaceae</taxon>
        <taxon>Streptococcus</taxon>
        <taxon>Streptococcus mitis group</taxon>
    </lineage>
</organism>
<reference evidence="1 2" key="1">
    <citation type="submission" date="2015-02" db="EMBL/GenBank/DDBJ databases">
        <title>Evolution of amylase-binding proteins of oral streptococcal species.</title>
        <authorList>
            <person name="Haase E.M."/>
        </authorList>
    </citation>
    <scope>NUCLEOTIDE SEQUENCE [LARGE SCALE GENOMIC DNA]</scope>
    <source>
        <strain evidence="1 2">SK137</strain>
    </source>
</reference>
<dbReference type="AlphaFoldDB" id="A0A0F2DIR3"/>
<dbReference type="PATRIC" id="fig|28037.213.peg.1666"/>
<gene>
    <name evidence="1" type="ORF">TZ91_01713</name>
</gene>
<proteinExistence type="predicted"/>
<sequence>MIISSEEWLKFIKDGQKYALEKIEEIFPNEDEEVDT</sequence>
<evidence type="ECO:0000313" key="1">
    <source>
        <dbReference type="EMBL" id="KJQ69875.1"/>
    </source>
</evidence>
<evidence type="ECO:0000313" key="2">
    <source>
        <dbReference type="Proteomes" id="UP000033415"/>
    </source>
</evidence>
<comment type="caution">
    <text evidence="1">The sequence shown here is derived from an EMBL/GenBank/DDBJ whole genome shotgun (WGS) entry which is preliminary data.</text>
</comment>
<dbReference type="EMBL" id="JYGQ01000004">
    <property type="protein sequence ID" value="KJQ69875.1"/>
    <property type="molecule type" value="Genomic_DNA"/>
</dbReference>
<accession>A0A0F2DIR3</accession>
<name>A0A0F2DIR3_STRMT</name>